<dbReference type="EMBL" id="FOAN01000009">
    <property type="protein sequence ID" value="SEM25973.1"/>
    <property type="molecule type" value="Genomic_DNA"/>
</dbReference>
<dbReference type="InterPro" id="IPR039567">
    <property type="entry name" value="Gly-zipper"/>
</dbReference>
<dbReference type="Proteomes" id="UP000199664">
    <property type="component" value="Unassembled WGS sequence"/>
</dbReference>
<protein>
    <submittedName>
        <fullName evidence="2">Glycine zipper</fullName>
    </submittedName>
</protein>
<gene>
    <name evidence="2" type="ORF">SAMN04515666_10962</name>
</gene>
<organism evidence="2 3">
    <name type="scientific">Bosea lupini</name>
    <dbReference type="NCBI Taxonomy" id="1036779"/>
    <lineage>
        <taxon>Bacteria</taxon>
        <taxon>Pseudomonadati</taxon>
        <taxon>Pseudomonadota</taxon>
        <taxon>Alphaproteobacteria</taxon>
        <taxon>Hyphomicrobiales</taxon>
        <taxon>Boseaceae</taxon>
        <taxon>Bosea</taxon>
    </lineage>
</organism>
<dbReference type="Pfam" id="PF13488">
    <property type="entry name" value="Gly-zipper_Omp"/>
    <property type="match status" value="1"/>
</dbReference>
<feature type="domain" description="Glycine zipper" evidence="1">
    <location>
        <begin position="26"/>
        <end position="67"/>
    </location>
</feature>
<accession>A0A1H7WWW7</accession>
<dbReference type="AlphaFoldDB" id="A0A1H7WWW7"/>
<evidence type="ECO:0000313" key="3">
    <source>
        <dbReference type="Proteomes" id="UP000199664"/>
    </source>
</evidence>
<proteinExistence type="predicted"/>
<dbReference type="STRING" id="1036779.SAMN04515666_10962"/>
<evidence type="ECO:0000313" key="2">
    <source>
        <dbReference type="EMBL" id="SEM25973.1"/>
    </source>
</evidence>
<dbReference type="RefSeq" id="WP_091840392.1">
    <property type="nucleotide sequence ID" value="NZ_FOAN01000009.1"/>
</dbReference>
<keyword evidence="3" id="KW-1185">Reference proteome</keyword>
<sequence length="99" mass="9861">MRKLIAMAAVALALGACTPHEERVGGGALVGAATGAVIGGLATGRAGGALAGAAIGGVGGAIVGSATSPYRRGGYYYDDGYGGCPYGYYRDYYGRLYCR</sequence>
<evidence type="ECO:0000259" key="1">
    <source>
        <dbReference type="Pfam" id="PF13488"/>
    </source>
</evidence>
<reference evidence="3" key="1">
    <citation type="submission" date="2016-10" db="EMBL/GenBank/DDBJ databases">
        <authorList>
            <person name="Varghese N."/>
            <person name="Submissions S."/>
        </authorList>
    </citation>
    <scope>NUCLEOTIDE SEQUENCE [LARGE SCALE GENOMIC DNA]</scope>
    <source>
        <strain evidence="3">LMG 26383,CCUG 61248,R- 45681</strain>
    </source>
</reference>
<name>A0A1H7WWW7_9HYPH</name>
<dbReference type="PROSITE" id="PS51257">
    <property type="entry name" value="PROKAR_LIPOPROTEIN"/>
    <property type="match status" value="1"/>
</dbReference>